<dbReference type="PANTHER" id="PTHR30489:SF0">
    <property type="entry name" value="LIPOPROTEIN-RELEASING SYSTEM TRANSMEMBRANE PROTEIN LOLE"/>
    <property type="match status" value="1"/>
</dbReference>
<gene>
    <name evidence="10" type="ORF">GMC75_02440</name>
</gene>
<accession>A0A6I3P163</accession>
<dbReference type="InterPro" id="IPR003838">
    <property type="entry name" value="ABC3_permease_C"/>
</dbReference>
<evidence type="ECO:0000256" key="3">
    <source>
        <dbReference type="ARBA" id="ARBA00022475"/>
    </source>
</evidence>
<dbReference type="InterPro" id="IPR025857">
    <property type="entry name" value="MacB_PCD"/>
</dbReference>
<protein>
    <submittedName>
        <fullName evidence="10">FtsX-like permease family protein</fullName>
    </submittedName>
</protein>
<feature type="domain" description="MacB-like periplasmic core" evidence="9">
    <location>
        <begin position="17"/>
        <end position="269"/>
    </location>
</feature>
<dbReference type="GO" id="GO:0044874">
    <property type="term" value="P:lipoprotein localization to outer membrane"/>
    <property type="evidence" value="ECO:0007669"/>
    <property type="project" value="TreeGrafter"/>
</dbReference>
<evidence type="ECO:0000256" key="5">
    <source>
        <dbReference type="ARBA" id="ARBA00022989"/>
    </source>
</evidence>
<sequence length="458" mass="50149">MLRNAFAYITRKWPKSLLLFAIILLMGTLSLIGLSMKGATQKASSESLGSITNSFSMQINRRTNPGTPRGAGNLRGEDIEKISQVEGITSSIRRINAIADIIDHEIIETEETLQNQSPERAKYFKNTLMVTGVNDSSKEDKFVSGAYKLVQGEHLTDKDKNQILMHEDLAKKNGLKVGDKVRLKSNLYDADNEKGANETVEVTIKGLFSGKNQAPLTYAQELYEDTLISDLDTAAKLYGNTVQTATYEDATFFAKGDQDLDALIEKIKALDIDWNLYDLVKSSSNYPALQKSISSMFQVADYLFIGSLIFASLLLTLLLVLWLNARRREVGILLALGLSKVQIARQFVAELVMISIPAFLLSYGVAGLLAKAVGDTVLKNVTSGIAKQMAQESSAANLGGGAEAESFSKTLTDLHMDIQPSQLLVVVLVGGLLLILVSILSSQWLLHKKPKDLLVDVE</sequence>
<dbReference type="RefSeq" id="WP_070506318.1">
    <property type="nucleotide sequence ID" value="NZ_CAXSNQ010000001.1"/>
</dbReference>
<evidence type="ECO:0000256" key="1">
    <source>
        <dbReference type="ARBA" id="ARBA00004651"/>
    </source>
</evidence>
<keyword evidence="4 7" id="KW-0812">Transmembrane</keyword>
<dbReference type="InterPro" id="IPR051447">
    <property type="entry name" value="Lipoprotein-release_system"/>
</dbReference>
<evidence type="ECO:0000259" key="8">
    <source>
        <dbReference type="Pfam" id="PF02687"/>
    </source>
</evidence>
<evidence type="ECO:0000256" key="7">
    <source>
        <dbReference type="SAM" id="Phobius"/>
    </source>
</evidence>
<dbReference type="PANTHER" id="PTHR30489">
    <property type="entry name" value="LIPOPROTEIN-RELEASING SYSTEM TRANSMEMBRANE PROTEIN LOLE"/>
    <property type="match status" value="1"/>
</dbReference>
<feature type="domain" description="ABC3 transporter permease C-terminal" evidence="8">
    <location>
        <begin position="304"/>
        <end position="449"/>
    </location>
</feature>
<name>A0A6I3P163_STRPA</name>
<evidence type="ECO:0000256" key="2">
    <source>
        <dbReference type="ARBA" id="ARBA00005236"/>
    </source>
</evidence>
<comment type="similarity">
    <text evidence="2">Belongs to the ABC-4 integral membrane protein family. LolC/E subfamily.</text>
</comment>
<evidence type="ECO:0000313" key="11">
    <source>
        <dbReference type="Proteomes" id="UP000430295"/>
    </source>
</evidence>
<keyword evidence="3" id="KW-1003">Cell membrane</keyword>
<proteinExistence type="inferred from homology"/>
<comment type="subcellular location">
    <subcellularLocation>
        <location evidence="1">Cell membrane</location>
        <topology evidence="1">Multi-pass membrane protein</topology>
    </subcellularLocation>
</comment>
<dbReference type="Proteomes" id="UP000430295">
    <property type="component" value="Unassembled WGS sequence"/>
</dbReference>
<dbReference type="Pfam" id="PF12704">
    <property type="entry name" value="MacB_PCD"/>
    <property type="match status" value="1"/>
</dbReference>
<evidence type="ECO:0000313" key="10">
    <source>
        <dbReference type="EMBL" id="MTR40573.1"/>
    </source>
</evidence>
<feature type="transmembrane region" description="Helical" evidence="7">
    <location>
        <begin position="423"/>
        <end position="446"/>
    </location>
</feature>
<feature type="transmembrane region" description="Helical" evidence="7">
    <location>
        <begin position="347"/>
        <end position="370"/>
    </location>
</feature>
<evidence type="ECO:0000256" key="4">
    <source>
        <dbReference type="ARBA" id="ARBA00022692"/>
    </source>
</evidence>
<comment type="caution">
    <text evidence="10">The sequence shown here is derived from an EMBL/GenBank/DDBJ whole genome shotgun (WGS) entry which is preliminary data.</text>
</comment>
<organism evidence="10 11">
    <name type="scientific">Streptococcus parasanguinis</name>
    <dbReference type="NCBI Taxonomy" id="1318"/>
    <lineage>
        <taxon>Bacteria</taxon>
        <taxon>Bacillati</taxon>
        <taxon>Bacillota</taxon>
        <taxon>Bacilli</taxon>
        <taxon>Lactobacillales</taxon>
        <taxon>Streptococcaceae</taxon>
        <taxon>Streptococcus</taxon>
    </lineage>
</organism>
<reference evidence="10 11" key="1">
    <citation type="journal article" date="2019" name="Nat. Med.">
        <title>A library of human gut bacterial isolates paired with longitudinal multiomics data enables mechanistic microbiome research.</title>
        <authorList>
            <person name="Poyet M."/>
            <person name="Groussin M."/>
            <person name="Gibbons S.M."/>
            <person name="Avila-Pacheco J."/>
            <person name="Jiang X."/>
            <person name="Kearney S.M."/>
            <person name="Perrotta A.R."/>
            <person name="Berdy B."/>
            <person name="Zhao S."/>
            <person name="Lieberman T.D."/>
            <person name="Swanson P.K."/>
            <person name="Smith M."/>
            <person name="Roesemann S."/>
            <person name="Alexander J.E."/>
            <person name="Rich S.A."/>
            <person name="Livny J."/>
            <person name="Vlamakis H."/>
            <person name="Clish C."/>
            <person name="Bullock K."/>
            <person name="Deik A."/>
            <person name="Scott J."/>
            <person name="Pierce K.A."/>
            <person name="Xavier R.J."/>
            <person name="Alm E.J."/>
        </authorList>
    </citation>
    <scope>NUCLEOTIDE SEQUENCE [LARGE SCALE GENOMIC DNA]</scope>
    <source>
        <strain evidence="10 11">BIOML-A18</strain>
    </source>
</reference>
<dbReference type="Pfam" id="PF02687">
    <property type="entry name" value="FtsX"/>
    <property type="match status" value="1"/>
</dbReference>
<dbReference type="GO" id="GO:0098797">
    <property type="term" value="C:plasma membrane protein complex"/>
    <property type="evidence" value="ECO:0007669"/>
    <property type="project" value="TreeGrafter"/>
</dbReference>
<evidence type="ECO:0000256" key="6">
    <source>
        <dbReference type="ARBA" id="ARBA00023136"/>
    </source>
</evidence>
<feature type="transmembrane region" description="Helical" evidence="7">
    <location>
        <begin position="302"/>
        <end position="323"/>
    </location>
</feature>
<dbReference type="AlphaFoldDB" id="A0A6I3P163"/>
<keyword evidence="5 7" id="KW-1133">Transmembrane helix</keyword>
<dbReference type="EMBL" id="WMYS01000001">
    <property type="protein sequence ID" value="MTR40573.1"/>
    <property type="molecule type" value="Genomic_DNA"/>
</dbReference>
<evidence type="ECO:0000259" key="9">
    <source>
        <dbReference type="Pfam" id="PF12704"/>
    </source>
</evidence>
<keyword evidence="6 7" id="KW-0472">Membrane</keyword>